<dbReference type="PANTHER" id="PTHR36710">
    <property type="entry name" value="PECTINESTERASE INHIBITOR-LIKE"/>
    <property type="match status" value="1"/>
</dbReference>
<feature type="chain" id="PRO_5025479372" description="Pectinesterase inhibitor domain-containing protein" evidence="4">
    <location>
        <begin position="32"/>
        <end position="191"/>
    </location>
</feature>
<evidence type="ECO:0000259" key="5">
    <source>
        <dbReference type="SMART" id="SM00856"/>
    </source>
</evidence>
<dbReference type="SUPFAM" id="SSF101148">
    <property type="entry name" value="Plant invertase/pectin methylesterase inhibitor"/>
    <property type="match status" value="1"/>
</dbReference>
<accession>A0A6D2HP87</accession>
<protein>
    <recommendedName>
        <fullName evidence="5">Pectinesterase inhibitor domain-containing protein</fullName>
    </recommendedName>
</protein>
<evidence type="ECO:0000313" key="7">
    <source>
        <dbReference type="Proteomes" id="UP000467841"/>
    </source>
</evidence>
<dbReference type="CDD" id="cd15797">
    <property type="entry name" value="PMEI"/>
    <property type="match status" value="1"/>
</dbReference>
<dbReference type="FunFam" id="1.20.140.40:FF:000008">
    <property type="entry name" value="Invertase/pectin methylesterase inhibitor family protein"/>
    <property type="match status" value="1"/>
</dbReference>
<keyword evidence="2" id="KW-1015">Disulfide bond</keyword>
<evidence type="ECO:0000256" key="4">
    <source>
        <dbReference type="SAM" id="SignalP"/>
    </source>
</evidence>
<dbReference type="Pfam" id="PF04043">
    <property type="entry name" value="PMEI"/>
    <property type="match status" value="1"/>
</dbReference>
<keyword evidence="7" id="KW-1185">Reference proteome</keyword>
<evidence type="ECO:0000313" key="6">
    <source>
        <dbReference type="EMBL" id="CAA7015888.1"/>
    </source>
</evidence>
<dbReference type="OrthoDB" id="764172at2759"/>
<comment type="similarity">
    <text evidence="3">Belongs to the PMEI family.</text>
</comment>
<evidence type="ECO:0000256" key="1">
    <source>
        <dbReference type="ARBA" id="ARBA00022729"/>
    </source>
</evidence>
<dbReference type="InterPro" id="IPR035513">
    <property type="entry name" value="Invertase/methylesterase_inhib"/>
</dbReference>
<feature type="domain" description="Pectinesterase inhibitor" evidence="5">
    <location>
        <begin position="38"/>
        <end position="186"/>
    </location>
</feature>
<dbReference type="InterPro" id="IPR034086">
    <property type="entry name" value="PMEI_plant"/>
</dbReference>
<dbReference type="NCBIfam" id="TIGR01614">
    <property type="entry name" value="PME_inhib"/>
    <property type="match status" value="1"/>
</dbReference>
<dbReference type="PANTHER" id="PTHR36710:SF4">
    <property type="entry name" value="PLANT INVERTASE_PECTIN METHYLESTERASE INHIBITOR SUPERFAMILY PROTEIN"/>
    <property type="match status" value="1"/>
</dbReference>
<organism evidence="6 7">
    <name type="scientific">Microthlaspi erraticum</name>
    <dbReference type="NCBI Taxonomy" id="1685480"/>
    <lineage>
        <taxon>Eukaryota</taxon>
        <taxon>Viridiplantae</taxon>
        <taxon>Streptophyta</taxon>
        <taxon>Embryophyta</taxon>
        <taxon>Tracheophyta</taxon>
        <taxon>Spermatophyta</taxon>
        <taxon>Magnoliopsida</taxon>
        <taxon>eudicotyledons</taxon>
        <taxon>Gunneridae</taxon>
        <taxon>Pentapetalae</taxon>
        <taxon>rosids</taxon>
        <taxon>malvids</taxon>
        <taxon>Brassicales</taxon>
        <taxon>Brassicaceae</taxon>
        <taxon>Coluteocarpeae</taxon>
        <taxon>Microthlaspi</taxon>
    </lineage>
</organism>
<evidence type="ECO:0000256" key="2">
    <source>
        <dbReference type="ARBA" id="ARBA00023157"/>
    </source>
</evidence>
<feature type="signal peptide" evidence="4">
    <location>
        <begin position="1"/>
        <end position="31"/>
    </location>
</feature>
<sequence>MGISCITRNTCSMLPLLLLLMILFIIPLSSSFAPTDIVTKDLLNELCSQSTIGSRNFCVRWLTADNRTTSTNIQGLIELTVENTRAFGQKNIEMMRGYARRSGNDTQLKNAYESCTNSYGIAIKELEGAQALLRNSSYQLACYAASKALDYAYSCKDQFEGPSNEPAFVLKRSEKFVGMCHIARDFTRLFN</sequence>
<dbReference type="GO" id="GO:0046910">
    <property type="term" value="F:pectinesterase inhibitor activity"/>
    <property type="evidence" value="ECO:0007669"/>
    <property type="project" value="InterPro"/>
</dbReference>
<comment type="caution">
    <text evidence="6">The sequence shown here is derived from an EMBL/GenBank/DDBJ whole genome shotgun (WGS) entry which is preliminary data.</text>
</comment>
<dbReference type="Proteomes" id="UP000467841">
    <property type="component" value="Unassembled WGS sequence"/>
</dbReference>
<proteinExistence type="inferred from homology"/>
<dbReference type="InterPro" id="IPR006501">
    <property type="entry name" value="Pectinesterase_inhib_dom"/>
</dbReference>
<name>A0A6D2HP87_9BRAS</name>
<reference evidence="6" key="1">
    <citation type="submission" date="2020-01" db="EMBL/GenBank/DDBJ databases">
        <authorList>
            <person name="Mishra B."/>
        </authorList>
    </citation>
    <scope>NUCLEOTIDE SEQUENCE [LARGE SCALE GENOMIC DNA]</scope>
</reference>
<evidence type="ECO:0000256" key="3">
    <source>
        <dbReference type="ARBA" id="ARBA00038471"/>
    </source>
</evidence>
<gene>
    <name evidence="6" type="ORF">MERR_LOCUS3123</name>
</gene>
<dbReference type="EMBL" id="CACVBM020000210">
    <property type="protein sequence ID" value="CAA7015888.1"/>
    <property type="molecule type" value="Genomic_DNA"/>
</dbReference>
<keyword evidence="1 4" id="KW-0732">Signal</keyword>
<dbReference type="Gene3D" id="1.20.140.40">
    <property type="entry name" value="Invertase/pectin methylesterase inhibitor family protein"/>
    <property type="match status" value="1"/>
</dbReference>
<dbReference type="AlphaFoldDB" id="A0A6D2HP87"/>
<dbReference type="SMART" id="SM00856">
    <property type="entry name" value="PMEI"/>
    <property type="match status" value="1"/>
</dbReference>
<dbReference type="InterPro" id="IPR052421">
    <property type="entry name" value="PCW_Enzyme_Inhibitor"/>
</dbReference>